<dbReference type="AlphaFoldDB" id="A0AAP3V986"/>
<gene>
    <name evidence="1" type="ORF">PNE45_04525</name>
</gene>
<name>A0AAP3V986_9FIRM</name>
<organism evidence="1 2">
    <name type="scientific">Agathobacter rectalis</name>
    <dbReference type="NCBI Taxonomy" id="39491"/>
    <lineage>
        <taxon>Bacteria</taxon>
        <taxon>Bacillati</taxon>
        <taxon>Bacillota</taxon>
        <taxon>Clostridia</taxon>
        <taxon>Lachnospirales</taxon>
        <taxon>Lachnospiraceae</taxon>
        <taxon>Agathobacter</taxon>
    </lineage>
</organism>
<sequence length="103" mass="11443">MTEKELIAKAKLRVRKTSNDVLDEDVGQLVAVALADLKRIGVHQDYLDPENITDPLIIEAALIYTKANFGNPENHNELMASYDMICTKIKGGGYHRSISDTVN</sequence>
<evidence type="ECO:0000313" key="1">
    <source>
        <dbReference type="EMBL" id="MDB8017294.1"/>
    </source>
</evidence>
<evidence type="ECO:0000313" key="2">
    <source>
        <dbReference type="Proteomes" id="UP001212823"/>
    </source>
</evidence>
<proteinExistence type="predicted"/>
<evidence type="ECO:0008006" key="3">
    <source>
        <dbReference type="Google" id="ProtNLM"/>
    </source>
</evidence>
<dbReference type="EMBL" id="JAQLYE010000006">
    <property type="protein sequence ID" value="MDB8017294.1"/>
    <property type="molecule type" value="Genomic_DNA"/>
</dbReference>
<accession>A0AAP3V986</accession>
<protein>
    <recommendedName>
        <fullName evidence="3">Phage gp6-like head-tail connector protein</fullName>
    </recommendedName>
</protein>
<dbReference type="InterPro" id="IPR056951">
    <property type="entry name" value="Phage_connect_2"/>
</dbReference>
<dbReference type="Pfam" id="PF24829">
    <property type="entry name" value="Phage_connect_2"/>
    <property type="match status" value="1"/>
</dbReference>
<reference evidence="1" key="1">
    <citation type="submission" date="2023-01" db="EMBL/GenBank/DDBJ databases">
        <title>Human gut microbiome strain richness.</title>
        <authorList>
            <person name="Chen-Liaw A."/>
        </authorList>
    </citation>
    <scope>NUCLEOTIDE SEQUENCE</scope>
    <source>
        <strain evidence="1">1001283st1_D2_1001283B150209_150212</strain>
    </source>
</reference>
<dbReference type="RefSeq" id="WP_195371563.1">
    <property type="nucleotide sequence ID" value="NZ_JADPAO010000009.1"/>
</dbReference>
<comment type="caution">
    <text evidence="1">The sequence shown here is derived from an EMBL/GenBank/DDBJ whole genome shotgun (WGS) entry which is preliminary data.</text>
</comment>
<dbReference type="Proteomes" id="UP001212823">
    <property type="component" value="Unassembled WGS sequence"/>
</dbReference>